<proteinExistence type="inferred from homology"/>
<dbReference type="InterPro" id="IPR025736">
    <property type="entry name" value="PucR_C-HTH_dom"/>
</dbReference>
<evidence type="ECO:0000313" key="5">
    <source>
        <dbReference type="Proteomes" id="UP000654573"/>
    </source>
</evidence>
<comment type="caution">
    <text evidence="4">The sequence shown here is derived from an EMBL/GenBank/DDBJ whole genome shotgun (WGS) entry which is preliminary data.</text>
</comment>
<dbReference type="PANTHER" id="PTHR33744">
    <property type="entry name" value="CARBOHYDRATE DIACID REGULATOR"/>
    <property type="match status" value="1"/>
</dbReference>
<sequence>MNLNLVIIKKELNLSCTDFHYLDDPTTFPCAYPILYDSEYHCEPDAVYICYSEQLRAYIDASSSPSFIVIGKINPEIGLLSCNYICLETSFTPLEILRKVQLIFKKYYQWETMMRKVHYQDLPLSEYGKITQSFIRNPFSLVTCAHQILFQYPGFPGKETSKLYQDYLNTYFKNKQRGTSIEEIDYLIMDNSYLATKSDLNPGIFSSKHYDYRWVYQNIFKNGRHVATLEIDEILYPITDFDIAIIKILGDVIQEELGHVTIERLYQTKEVLYLLDNLLSHKIVDDKKVADALKLLHWEINDTYFCITILRESDDRSTINSLIDQIATLSFDDTYILYDQSLVIVFRLSAHGNTKEIILQFLLPMLRDSFCYVGISLEFNDFKNLYYYYKQAQIALKIGRSQDPSFWSYHWENYELYYCLSKCKEELIEEALIPSGLLRLMEHDRRKSDRYIPLLRIYLDNERNIADTARAAYMHRNTCIYRLKRIEEILQMDLDNPEVRLLLQMCLNMLET</sequence>
<dbReference type="EMBL" id="JACOOU010000016">
    <property type="protein sequence ID" value="MBC5675436.1"/>
    <property type="molecule type" value="Genomic_DNA"/>
</dbReference>
<dbReference type="RefSeq" id="WP_054353433.1">
    <property type="nucleotide sequence ID" value="NZ_JACOOU010000016.1"/>
</dbReference>
<feature type="domain" description="CdaR GGDEF-like" evidence="3">
    <location>
        <begin position="285"/>
        <end position="398"/>
    </location>
</feature>
<name>A0ABR7FM01_9FIRM</name>
<dbReference type="Pfam" id="PF17853">
    <property type="entry name" value="GGDEF_2"/>
    <property type="match status" value="1"/>
</dbReference>
<protein>
    <submittedName>
        <fullName evidence="4">Helix-turn-helix domain-containing protein</fullName>
    </submittedName>
</protein>
<keyword evidence="5" id="KW-1185">Reference proteome</keyword>
<dbReference type="InterPro" id="IPR042070">
    <property type="entry name" value="PucR_C-HTH_sf"/>
</dbReference>
<comment type="similarity">
    <text evidence="1">Belongs to the CdaR family.</text>
</comment>
<reference evidence="4 5" key="1">
    <citation type="submission" date="2020-08" db="EMBL/GenBank/DDBJ databases">
        <title>Genome public.</title>
        <authorList>
            <person name="Liu C."/>
            <person name="Sun Q."/>
        </authorList>
    </citation>
    <scope>NUCLEOTIDE SEQUENCE [LARGE SCALE GENOMIC DNA]</scope>
    <source>
        <strain evidence="4 5">NSJ-34</strain>
    </source>
</reference>
<dbReference type="InterPro" id="IPR051448">
    <property type="entry name" value="CdaR-like_regulators"/>
</dbReference>
<dbReference type="Gene3D" id="1.10.10.2840">
    <property type="entry name" value="PucR C-terminal helix-turn-helix domain"/>
    <property type="match status" value="1"/>
</dbReference>
<accession>A0ABR7FM01</accession>
<evidence type="ECO:0000259" key="2">
    <source>
        <dbReference type="Pfam" id="PF13556"/>
    </source>
</evidence>
<evidence type="ECO:0000313" key="4">
    <source>
        <dbReference type="EMBL" id="MBC5675436.1"/>
    </source>
</evidence>
<dbReference type="Pfam" id="PF13556">
    <property type="entry name" value="HTH_30"/>
    <property type="match status" value="1"/>
</dbReference>
<evidence type="ECO:0000259" key="3">
    <source>
        <dbReference type="Pfam" id="PF17853"/>
    </source>
</evidence>
<evidence type="ECO:0000256" key="1">
    <source>
        <dbReference type="ARBA" id="ARBA00006754"/>
    </source>
</evidence>
<feature type="domain" description="PucR C-terminal helix-turn-helix" evidence="2">
    <location>
        <begin position="453"/>
        <end position="507"/>
    </location>
</feature>
<gene>
    <name evidence="4" type="ORF">H8S76_24715</name>
</gene>
<organism evidence="4 5">
    <name type="scientific">Blautia celeris</name>
    <dbReference type="NCBI Taxonomy" id="2763026"/>
    <lineage>
        <taxon>Bacteria</taxon>
        <taxon>Bacillati</taxon>
        <taxon>Bacillota</taxon>
        <taxon>Clostridia</taxon>
        <taxon>Lachnospirales</taxon>
        <taxon>Lachnospiraceae</taxon>
        <taxon>Blautia</taxon>
    </lineage>
</organism>
<dbReference type="InterPro" id="IPR041522">
    <property type="entry name" value="CdaR_GGDEF"/>
</dbReference>
<dbReference type="Proteomes" id="UP000654573">
    <property type="component" value="Unassembled WGS sequence"/>
</dbReference>